<dbReference type="GO" id="GO:0005524">
    <property type="term" value="F:ATP binding"/>
    <property type="evidence" value="ECO:0007669"/>
    <property type="project" value="UniProtKB-KW"/>
</dbReference>
<organism evidence="6 7">
    <name type="scientific">Paenibacillus alvei</name>
    <name type="common">Bacillus alvei</name>
    <dbReference type="NCBI Taxonomy" id="44250"/>
    <lineage>
        <taxon>Bacteria</taxon>
        <taxon>Bacillati</taxon>
        <taxon>Bacillota</taxon>
        <taxon>Bacilli</taxon>
        <taxon>Bacillales</taxon>
        <taxon>Paenibacillaceae</taxon>
        <taxon>Paenibacillus</taxon>
    </lineage>
</organism>
<dbReference type="InterPro" id="IPR027417">
    <property type="entry name" value="P-loop_NTPase"/>
</dbReference>
<proteinExistence type="inferred from homology"/>
<comment type="similarity">
    <text evidence="1">Belongs to the ABC transporter superfamily.</text>
</comment>
<dbReference type="PROSITE" id="PS50893">
    <property type="entry name" value="ABC_TRANSPORTER_2"/>
    <property type="match status" value="1"/>
</dbReference>
<reference evidence="7" key="1">
    <citation type="submission" date="2018-08" db="EMBL/GenBank/DDBJ databases">
        <authorList>
            <person name="Chevrot R."/>
        </authorList>
    </citation>
    <scope>NUCLEOTIDE SEQUENCE [LARGE SCALE GENOMIC DNA]</scope>
</reference>
<accession>A0A383R9Y7</accession>
<sequence>MVIDVRDVTWNRDNKMILEQVSWEVKQGEHWCLLGLNGSGKTTLLNMINGYIWPTSGSVSVLGKKFGTFDLRELRKQIGWVSTSLQQRLHGHETVQKIVLSGKFASIGLYDNIEESDEDKALTLIKLLGCERLLGRTYDTLSQGERQRVLIGRALMASPKLLILDEPCTGLDIFARDQLLHMIQAIAHEPDSPTLIYVTHHVEEIMPCFNKTLLIKQGSVFSSGNTADQLTSAHLSEFFDSAIEVRQELGQRYSLQLLSNEPHYHK</sequence>
<evidence type="ECO:0000313" key="7">
    <source>
        <dbReference type="Proteomes" id="UP000304148"/>
    </source>
</evidence>
<dbReference type="SUPFAM" id="SSF52540">
    <property type="entry name" value="P-loop containing nucleoside triphosphate hydrolases"/>
    <property type="match status" value="1"/>
</dbReference>
<keyword evidence="4 6" id="KW-0067">ATP-binding</keyword>
<dbReference type="InterPro" id="IPR003439">
    <property type="entry name" value="ABC_transporter-like_ATP-bd"/>
</dbReference>
<dbReference type="RefSeq" id="WP_138185780.1">
    <property type="nucleotide sequence ID" value="NZ_JAPDMW010000007.1"/>
</dbReference>
<protein>
    <submittedName>
        <fullName evidence="6">Putative ABC transporter (ATP-binding protein)</fullName>
    </submittedName>
</protein>
<dbReference type="Gene3D" id="3.40.50.300">
    <property type="entry name" value="P-loop containing nucleotide triphosphate hydrolases"/>
    <property type="match status" value="1"/>
</dbReference>
<dbReference type="Proteomes" id="UP000304148">
    <property type="component" value="Chromosome"/>
</dbReference>
<dbReference type="InterPro" id="IPR050153">
    <property type="entry name" value="Metal_Ion_Import_ABC"/>
</dbReference>
<evidence type="ECO:0000259" key="5">
    <source>
        <dbReference type="PROSITE" id="PS50893"/>
    </source>
</evidence>
<evidence type="ECO:0000256" key="3">
    <source>
        <dbReference type="ARBA" id="ARBA00022741"/>
    </source>
</evidence>
<dbReference type="GO" id="GO:0016887">
    <property type="term" value="F:ATP hydrolysis activity"/>
    <property type="evidence" value="ECO:0007669"/>
    <property type="project" value="InterPro"/>
</dbReference>
<dbReference type="SMART" id="SM00382">
    <property type="entry name" value="AAA"/>
    <property type="match status" value="1"/>
</dbReference>
<feature type="domain" description="ABC transporter" evidence="5">
    <location>
        <begin position="3"/>
        <end position="242"/>
    </location>
</feature>
<dbReference type="PANTHER" id="PTHR42734">
    <property type="entry name" value="METAL TRANSPORT SYSTEM ATP-BINDING PROTEIN TM_0124-RELATED"/>
    <property type="match status" value="1"/>
</dbReference>
<dbReference type="InterPro" id="IPR003593">
    <property type="entry name" value="AAA+_ATPase"/>
</dbReference>
<dbReference type="PROSITE" id="PS00211">
    <property type="entry name" value="ABC_TRANSPORTER_1"/>
    <property type="match status" value="1"/>
</dbReference>
<evidence type="ECO:0000313" key="6">
    <source>
        <dbReference type="EMBL" id="SYX83760.1"/>
    </source>
</evidence>
<dbReference type="InterPro" id="IPR017871">
    <property type="entry name" value="ABC_transporter-like_CS"/>
</dbReference>
<evidence type="ECO:0000256" key="2">
    <source>
        <dbReference type="ARBA" id="ARBA00022448"/>
    </source>
</evidence>
<evidence type="ECO:0000256" key="4">
    <source>
        <dbReference type="ARBA" id="ARBA00022840"/>
    </source>
</evidence>
<dbReference type="PANTHER" id="PTHR42734:SF17">
    <property type="entry name" value="METAL TRANSPORT SYSTEM ATP-BINDING PROTEIN TM_0124-RELATED"/>
    <property type="match status" value="1"/>
</dbReference>
<dbReference type="EMBL" id="LS992241">
    <property type="protein sequence ID" value="SYX83760.1"/>
    <property type="molecule type" value="Genomic_DNA"/>
</dbReference>
<dbReference type="Pfam" id="PF00005">
    <property type="entry name" value="ABC_tran"/>
    <property type="match status" value="1"/>
</dbReference>
<name>A0A383R9Y7_PAEAL</name>
<keyword evidence="2" id="KW-0813">Transport</keyword>
<dbReference type="AlphaFoldDB" id="A0A383R9Y7"/>
<gene>
    <name evidence="6" type="primary">ylmA</name>
    <name evidence="6" type="ORF">PBLR_12182</name>
</gene>
<keyword evidence="3" id="KW-0547">Nucleotide-binding</keyword>
<evidence type="ECO:0000256" key="1">
    <source>
        <dbReference type="ARBA" id="ARBA00005417"/>
    </source>
</evidence>